<dbReference type="InterPro" id="IPR015421">
    <property type="entry name" value="PyrdxlP-dep_Trfase_major"/>
</dbReference>
<dbReference type="InterPro" id="IPR004839">
    <property type="entry name" value="Aminotransferase_I/II_large"/>
</dbReference>
<dbReference type="SMART" id="SM00345">
    <property type="entry name" value="HTH_GNTR"/>
    <property type="match status" value="1"/>
</dbReference>
<comment type="caution">
    <text evidence="9">The sequence shown here is derived from an EMBL/GenBank/DDBJ whole genome shotgun (WGS) entry which is preliminary data.</text>
</comment>
<keyword evidence="4" id="KW-0663">Pyridoxal phosphate</keyword>
<dbReference type="EMBL" id="JBIACK010000007">
    <property type="protein sequence ID" value="MFE8701978.1"/>
    <property type="molecule type" value="Genomic_DNA"/>
</dbReference>
<evidence type="ECO:0000256" key="7">
    <source>
        <dbReference type="ARBA" id="ARBA00023163"/>
    </source>
</evidence>
<feature type="domain" description="HTH gntR-type" evidence="8">
    <location>
        <begin position="15"/>
        <end position="83"/>
    </location>
</feature>
<evidence type="ECO:0000256" key="5">
    <source>
        <dbReference type="ARBA" id="ARBA00023015"/>
    </source>
</evidence>
<dbReference type="GO" id="GO:0008483">
    <property type="term" value="F:transaminase activity"/>
    <property type="evidence" value="ECO:0007669"/>
    <property type="project" value="UniProtKB-KW"/>
</dbReference>
<evidence type="ECO:0000256" key="1">
    <source>
        <dbReference type="ARBA" id="ARBA00001933"/>
    </source>
</evidence>
<dbReference type="Pfam" id="PF00155">
    <property type="entry name" value="Aminotran_1_2"/>
    <property type="match status" value="1"/>
</dbReference>
<dbReference type="InterPro" id="IPR000524">
    <property type="entry name" value="Tscrpt_reg_HTH_GntR"/>
</dbReference>
<comment type="cofactor">
    <cofactor evidence="1">
        <name>pyridoxal 5'-phosphate</name>
        <dbReference type="ChEBI" id="CHEBI:597326"/>
    </cofactor>
</comment>
<evidence type="ECO:0000256" key="4">
    <source>
        <dbReference type="ARBA" id="ARBA00022898"/>
    </source>
</evidence>
<comment type="similarity">
    <text evidence="2">In the C-terminal section; belongs to the class-I pyridoxal-phosphate-dependent aminotransferase family.</text>
</comment>
<keyword evidence="10" id="KW-1185">Reference proteome</keyword>
<gene>
    <name evidence="9" type="ORF">ACFYKX_15355</name>
</gene>
<keyword evidence="3 9" id="KW-0032">Aminotransferase</keyword>
<organism evidence="9 10">
    <name type="scientific">Cytobacillus spartinae</name>
    <dbReference type="NCBI Taxonomy" id="3299023"/>
    <lineage>
        <taxon>Bacteria</taxon>
        <taxon>Bacillati</taxon>
        <taxon>Bacillota</taxon>
        <taxon>Bacilli</taxon>
        <taxon>Bacillales</taxon>
        <taxon>Bacillaceae</taxon>
        <taxon>Cytobacillus</taxon>
    </lineage>
</organism>
<reference evidence="9 10" key="1">
    <citation type="submission" date="2024-08" db="EMBL/GenBank/DDBJ databases">
        <title>Two novel Cytobacillus novel species.</title>
        <authorList>
            <person name="Liu G."/>
        </authorList>
    </citation>
    <scope>NUCLEOTIDE SEQUENCE [LARGE SCALE GENOMIC DNA]</scope>
    <source>
        <strain evidence="9 10">FJAT-54145</strain>
    </source>
</reference>
<evidence type="ECO:0000256" key="2">
    <source>
        <dbReference type="ARBA" id="ARBA00005384"/>
    </source>
</evidence>
<dbReference type="InterPro" id="IPR051446">
    <property type="entry name" value="HTH_trans_reg/aminotransferase"/>
</dbReference>
<dbReference type="RefSeq" id="WP_389361940.1">
    <property type="nucleotide sequence ID" value="NZ_JBIACK010000007.1"/>
</dbReference>
<dbReference type="PRINTS" id="PR00035">
    <property type="entry name" value="HTHGNTR"/>
</dbReference>
<dbReference type="InterPro" id="IPR036388">
    <property type="entry name" value="WH-like_DNA-bd_sf"/>
</dbReference>
<keyword evidence="5" id="KW-0805">Transcription regulation</keyword>
<sequence length="485" mass="55920">MKTILPIKFNVQKYRFKYLALYHGLREAILSGKLAPGYKLPSTRELATIYEVNRNTVRQVYEMLMADGYIRTEMGSGTFVSTIPVKETAKVTLKKEIRLSDWGSRLPIEEPPSERTSSAINFGIGFTPELAHFPELEWRKAVNQAARELNYLILSKDPEQQGLFELREAIATYLRKTRGIICESEDIYITNGTMHAFSILAQLLIRSGDHVVIEDPTFGSMKDTILALGGKLLPVPVHSSDFLVKDWDSNLVYVTPSHQYPTGKVMPLEQRLALLEWAKQKNALIIEDDYDSEFRRKGRPIEPLKVLDYENRVIYLGTFSKTILPALRIGYAVIPSDIKPYFHAAKYFFEPYTTSALEQMAIANFLRTGSYEKHIRKMNRIYSNKYQLFKNLFNQYLPTAFDWIESESGLHLFGWWRFTEGKYQQFIKRCNEREVFWVNVVTGFSHKPPRPCGIFGFSHLTEDQMIVAISTMGEVFNDIMDGVYV</sequence>
<protein>
    <submittedName>
        <fullName evidence="9">PLP-dependent aminotransferase family protein</fullName>
    </submittedName>
</protein>
<dbReference type="InterPro" id="IPR015424">
    <property type="entry name" value="PyrdxlP-dep_Trfase"/>
</dbReference>
<evidence type="ECO:0000256" key="6">
    <source>
        <dbReference type="ARBA" id="ARBA00023125"/>
    </source>
</evidence>
<dbReference type="Proteomes" id="UP001601059">
    <property type="component" value="Unassembled WGS sequence"/>
</dbReference>
<evidence type="ECO:0000313" key="10">
    <source>
        <dbReference type="Proteomes" id="UP001601059"/>
    </source>
</evidence>
<dbReference type="SUPFAM" id="SSF46785">
    <property type="entry name" value="Winged helix' DNA-binding domain"/>
    <property type="match status" value="1"/>
</dbReference>
<name>A0ABW6KGK6_9BACI</name>
<dbReference type="InterPro" id="IPR036390">
    <property type="entry name" value="WH_DNA-bd_sf"/>
</dbReference>
<dbReference type="PANTHER" id="PTHR46577:SF1">
    <property type="entry name" value="HTH-TYPE TRANSCRIPTIONAL REGULATORY PROTEIN GABR"/>
    <property type="match status" value="1"/>
</dbReference>
<dbReference type="CDD" id="cd07377">
    <property type="entry name" value="WHTH_GntR"/>
    <property type="match status" value="1"/>
</dbReference>
<dbReference type="Pfam" id="PF00392">
    <property type="entry name" value="GntR"/>
    <property type="match status" value="1"/>
</dbReference>
<keyword evidence="3 9" id="KW-0808">Transferase</keyword>
<dbReference type="Gene3D" id="1.10.10.10">
    <property type="entry name" value="Winged helix-like DNA-binding domain superfamily/Winged helix DNA-binding domain"/>
    <property type="match status" value="1"/>
</dbReference>
<keyword evidence="7" id="KW-0804">Transcription</keyword>
<dbReference type="Gene3D" id="3.40.640.10">
    <property type="entry name" value="Type I PLP-dependent aspartate aminotransferase-like (Major domain)"/>
    <property type="match status" value="1"/>
</dbReference>
<dbReference type="CDD" id="cd00609">
    <property type="entry name" value="AAT_like"/>
    <property type="match status" value="1"/>
</dbReference>
<proteinExistence type="inferred from homology"/>
<dbReference type="PROSITE" id="PS50949">
    <property type="entry name" value="HTH_GNTR"/>
    <property type="match status" value="1"/>
</dbReference>
<dbReference type="PANTHER" id="PTHR46577">
    <property type="entry name" value="HTH-TYPE TRANSCRIPTIONAL REGULATORY PROTEIN GABR"/>
    <property type="match status" value="1"/>
</dbReference>
<keyword evidence="6" id="KW-0238">DNA-binding</keyword>
<evidence type="ECO:0000259" key="8">
    <source>
        <dbReference type="PROSITE" id="PS50949"/>
    </source>
</evidence>
<accession>A0ABW6KGK6</accession>
<dbReference type="SUPFAM" id="SSF53383">
    <property type="entry name" value="PLP-dependent transferases"/>
    <property type="match status" value="1"/>
</dbReference>
<evidence type="ECO:0000256" key="3">
    <source>
        <dbReference type="ARBA" id="ARBA00022576"/>
    </source>
</evidence>
<evidence type="ECO:0000313" key="9">
    <source>
        <dbReference type="EMBL" id="MFE8701978.1"/>
    </source>
</evidence>